<dbReference type="EMBL" id="JBHMBW010000021">
    <property type="protein sequence ID" value="MFB9626206.1"/>
    <property type="molecule type" value="Genomic_DNA"/>
</dbReference>
<sequence>METGFYVGRGVYRDAALIVAERARIAWYGTFVTTRRLLDGDAVIEVATELANDGGADFEGDLTAEIHLTGEPVPRLSQSVSVPAGRGRTRRTRTSSGQAM</sequence>
<organism evidence="2 3">
    <name type="scientific">Nonomuraea helvata</name>
    <dbReference type="NCBI Taxonomy" id="37484"/>
    <lineage>
        <taxon>Bacteria</taxon>
        <taxon>Bacillati</taxon>
        <taxon>Actinomycetota</taxon>
        <taxon>Actinomycetes</taxon>
        <taxon>Streptosporangiales</taxon>
        <taxon>Streptosporangiaceae</taxon>
        <taxon>Nonomuraea</taxon>
    </lineage>
</organism>
<dbReference type="InterPro" id="IPR036156">
    <property type="entry name" value="Beta-gal/glucu_dom_sf"/>
</dbReference>
<protein>
    <submittedName>
        <fullName evidence="2">Uncharacterized protein</fullName>
    </submittedName>
</protein>
<feature type="region of interest" description="Disordered" evidence="1">
    <location>
        <begin position="72"/>
        <end position="100"/>
    </location>
</feature>
<dbReference type="Proteomes" id="UP001589532">
    <property type="component" value="Unassembled WGS sequence"/>
</dbReference>
<dbReference type="Gene3D" id="2.60.40.10">
    <property type="entry name" value="Immunoglobulins"/>
    <property type="match status" value="1"/>
</dbReference>
<gene>
    <name evidence="2" type="ORF">ACFFSA_24245</name>
</gene>
<evidence type="ECO:0000256" key="1">
    <source>
        <dbReference type="SAM" id="MobiDB-lite"/>
    </source>
</evidence>
<dbReference type="RefSeq" id="WP_345003315.1">
    <property type="nucleotide sequence ID" value="NZ_BAAAXV010000012.1"/>
</dbReference>
<name>A0ABV5S3G5_9ACTN</name>
<keyword evidence="3" id="KW-1185">Reference proteome</keyword>
<evidence type="ECO:0000313" key="2">
    <source>
        <dbReference type="EMBL" id="MFB9626206.1"/>
    </source>
</evidence>
<proteinExistence type="predicted"/>
<reference evidence="2 3" key="1">
    <citation type="submission" date="2024-09" db="EMBL/GenBank/DDBJ databases">
        <authorList>
            <person name="Sun Q."/>
            <person name="Mori K."/>
        </authorList>
    </citation>
    <scope>NUCLEOTIDE SEQUENCE [LARGE SCALE GENOMIC DNA]</scope>
    <source>
        <strain evidence="2 3">JCM 3143</strain>
    </source>
</reference>
<dbReference type="InterPro" id="IPR013783">
    <property type="entry name" value="Ig-like_fold"/>
</dbReference>
<comment type="caution">
    <text evidence="2">The sequence shown here is derived from an EMBL/GenBank/DDBJ whole genome shotgun (WGS) entry which is preliminary data.</text>
</comment>
<dbReference type="SUPFAM" id="SSF49303">
    <property type="entry name" value="beta-Galactosidase/glucuronidase domain"/>
    <property type="match status" value="1"/>
</dbReference>
<evidence type="ECO:0000313" key="3">
    <source>
        <dbReference type="Proteomes" id="UP001589532"/>
    </source>
</evidence>
<accession>A0ABV5S3G5</accession>